<dbReference type="HOGENOM" id="CLU_906658_0_0_1"/>
<dbReference type="GO" id="GO:0016787">
    <property type="term" value="F:hydrolase activity"/>
    <property type="evidence" value="ECO:0007669"/>
    <property type="project" value="UniProtKB-KW"/>
</dbReference>
<dbReference type="InterPro" id="IPR050789">
    <property type="entry name" value="Diverse_Enzym_Activities"/>
</dbReference>
<dbReference type="SUPFAM" id="SSF56601">
    <property type="entry name" value="beta-lactamase/transpeptidase-like"/>
    <property type="match status" value="1"/>
</dbReference>
<evidence type="ECO:0000313" key="2">
    <source>
        <dbReference type="EMBL" id="EED15177.1"/>
    </source>
</evidence>
<keyword evidence="1" id="KW-0378">Hydrolase</keyword>
<accession>B8MJH7</accession>
<dbReference type="RefSeq" id="XP_002485130.1">
    <property type="nucleotide sequence ID" value="XM_002485085.1"/>
</dbReference>
<name>B8MJH7_TALSN</name>
<dbReference type="eggNOG" id="ENOG502S4UR">
    <property type="taxonomic scope" value="Eukaryota"/>
</dbReference>
<dbReference type="PhylomeDB" id="B8MJH7"/>
<dbReference type="InParanoid" id="B8MJH7"/>
<dbReference type="PANTHER" id="PTHR43283">
    <property type="entry name" value="BETA-LACTAMASE-RELATED"/>
    <property type="match status" value="1"/>
</dbReference>
<evidence type="ECO:0000256" key="1">
    <source>
        <dbReference type="ARBA" id="ARBA00022801"/>
    </source>
</evidence>
<reference evidence="3" key="1">
    <citation type="journal article" date="2015" name="Genome Announc.">
        <title>Genome sequence of the AIDS-associated pathogen Penicillium marneffei (ATCC18224) and its near taxonomic relative Talaromyces stipitatus (ATCC10500).</title>
        <authorList>
            <person name="Nierman W.C."/>
            <person name="Fedorova-Abrams N.D."/>
            <person name="Andrianopoulos A."/>
        </authorList>
    </citation>
    <scope>NUCLEOTIDE SEQUENCE [LARGE SCALE GENOMIC DNA]</scope>
    <source>
        <strain evidence="3">ATCC 10500 / CBS 375.48 / QM 6759 / NRRL 1006</strain>
    </source>
</reference>
<evidence type="ECO:0000313" key="3">
    <source>
        <dbReference type="Proteomes" id="UP000001745"/>
    </source>
</evidence>
<organism evidence="2 3">
    <name type="scientific">Talaromyces stipitatus (strain ATCC 10500 / CBS 375.48 / QM 6759 / NRRL 1006)</name>
    <name type="common">Penicillium stipitatum</name>
    <dbReference type="NCBI Taxonomy" id="441959"/>
    <lineage>
        <taxon>Eukaryota</taxon>
        <taxon>Fungi</taxon>
        <taxon>Dikarya</taxon>
        <taxon>Ascomycota</taxon>
        <taxon>Pezizomycotina</taxon>
        <taxon>Eurotiomycetes</taxon>
        <taxon>Eurotiomycetidae</taxon>
        <taxon>Eurotiales</taxon>
        <taxon>Trichocomaceae</taxon>
        <taxon>Talaromyces</taxon>
        <taxon>Talaromyces sect. Talaromyces</taxon>
    </lineage>
</organism>
<dbReference type="InterPro" id="IPR012338">
    <property type="entry name" value="Beta-lactam/transpept-like"/>
</dbReference>
<dbReference type="Proteomes" id="UP000001745">
    <property type="component" value="Unassembled WGS sequence"/>
</dbReference>
<sequence length="307" mass="34662">MSDLDTLLAEYTNKENLESSRRDMQSRNDINSKVSKKGLIENLDEPLTDILPEFDGIQILIDPKERSIKTSFAVDGRSVLYNLPLIFQHGNGWWYGCSLDWAGVVISRLRHGTSLEDYFVEYIWKKLGLSAPFPRFNISRYPEYKARTLHGVRRTVVDDGIKLVSCDTWAFDNPEDRDDGSGLSSTTRDFVAVLADLVSSPPRLLKLETLTEMFTPQLFSDGPGVRMLLDLRVAWDNFAGPISAENVNHGLSGLLCTGPVPEIKQPGNMLVWGRATNAIWWANKGLGVAEFLRLSKRRLGMRRLIRC</sequence>
<dbReference type="GeneID" id="8099542"/>
<dbReference type="Gene3D" id="3.40.710.10">
    <property type="entry name" value="DD-peptidase/beta-lactamase superfamily"/>
    <property type="match status" value="1"/>
</dbReference>
<protein>
    <submittedName>
        <fullName evidence="2">Uncharacterized protein</fullName>
    </submittedName>
</protein>
<dbReference type="STRING" id="441959.B8MJH7"/>
<keyword evidence="3" id="KW-1185">Reference proteome</keyword>
<proteinExistence type="predicted"/>
<dbReference type="OrthoDB" id="428260at2759"/>
<gene>
    <name evidence="2" type="ORF">TSTA_046310</name>
</gene>
<dbReference type="OMA" id="IYMDENI"/>
<dbReference type="PANTHER" id="PTHR43283:SF17">
    <property type="entry name" value="(LOVD), PUTATIVE (AFU_ORTHOLOGUE AFUA_5G00920)-RELATED"/>
    <property type="match status" value="1"/>
</dbReference>
<dbReference type="VEuPathDB" id="FungiDB:TSTA_046310"/>
<dbReference type="EMBL" id="EQ962657">
    <property type="protein sequence ID" value="EED15177.1"/>
    <property type="molecule type" value="Genomic_DNA"/>
</dbReference>
<dbReference type="AlphaFoldDB" id="B8MJH7"/>